<feature type="transmembrane region" description="Helical" evidence="8">
    <location>
        <begin position="1058"/>
        <end position="1078"/>
    </location>
</feature>
<keyword evidence="4 8" id="KW-0812">Transmembrane</keyword>
<evidence type="ECO:0000259" key="10">
    <source>
        <dbReference type="Pfam" id="PF16192"/>
    </source>
</evidence>
<feature type="transmembrane region" description="Helical" evidence="8">
    <location>
        <begin position="485"/>
        <end position="505"/>
    </location>
</feature>
<feature type="transmembrane region" description="Helical" evidence="8">
    <location>
        <begin position="1201"/>
        <end position="1219"/>
    </location>
</feature>
<keyword evidence="12" id="KW-1185">Reference proteome</keyword>
<accession>A0A433Y4H3</accession>
<dbReference type="InterPro" id="IPR018584">
    <property type="entry name" value="GT87"/>
</dbReference>
<feature type="transmembrane region" description="Helical" evidence="8">
    <location>
        <begin position="1154"/>
        <end position="1171"/>
    </location>
</feature>
<proteinExistence type="inferred from homology"/>
<evidence type="ECO:0000256" key="5">
    <source>
        <dbReference type="ARBA" id="ARBA00022989"/>
    </source>
</evidence>
<feature type="transmembrane region" description="Helical" evidence="8">
    <location>
        <begin position="541"/>
        <end position="559"/>
    </location>
</feature>
<feature type="transmembrane region" description="Helical" evidence="8">
    <location>
        <begin position="899"/>
        <end position="924"/>
    </location>
</feature>
<dbReference type="OrthoDB" id="9776737at2"/>
<evidence type="ECO:0000256" key="4">
    <source>
        <dbReference type="ARBA" id="ARBA00022692"/>
    </source>
</evidence>
<evidence type="ECO:0000256" key="1">
    <source>
        <dbReference type="ARBA" id="ARBA00004651"/>
    </source>
</evidence>
<dbReference type="InterPro" id="IPR008979">
    <property type="entry name" value="Galactose-bd-like_sf"/>
</dbReference>
<feature type="domain" description="Protein O-mannosyl-transferase C-terminal four TM" evidence="10">
    <location>
        <begin position="1093"/>
        <end position="1271"/>
    </location>
</feature>
<reference evidence="11 12" key="1">
    <citation type="submission" date="2018-12" db="EMBL/GenBank/DDBJ databases">
        <authorList>
            <person name="Sun L."/>
            <person name="Chen Z."/>
        </authorList>
    </citation>
    <scope>NUCLEOTIDE SEQUENCE [LARGE SCALE GENOMIC DNA]</scope>
    <source>
        <strain evidence="11 12">DSM 15890</strain>
    </source>
</reference>
<feature type="transmembrane region" description="Helical" evidence="8">
    <location>
        <begin position="214"/>
        <end position="234"/>
    </location>
</feature>
<keyword evidence="6 8" id="KW-0472">Membrane</keyword>
<feature type="transmembrane region" description="Helical" evidence="8">
    <location>
        <begin position="945"/>
        <end position="967"/>
    </location>
</feature>
<evidence type="ECO:0000259" key="9">
    <source>
        <dbReference type="Pfam" id="PF13231"/>
    </source>
</evidence>
<dbReference type="InterPro" id="IPR038731">
    <property type="entry name" value="RgtA/B/C-like"/>
</dbReference>
<dbReference type="GO" id="GO:0016758">
    <property type="term" value="F:hexosyltransferase activity"/>
    <property type="evidence" value="ECO:0007669"/>
    <property type="project" value="InterPro"/>
</dbReference>
<feature type="transmembrane region" description="Helical" evidence="8">
    <location>
        <begin position="359"/>
        <end position="375"/>
    </location>
</feature>
<feature type="transmembrane region" description="Helical" evidence="8">
    <location>
        <begin position="1178"/>
        <end position="1195"/>
    </location>
</feature>
<feature type="transmembrane region" description="Helical" evidence="8">
    <location>
        <begin position="336"/>
        <end position="353"/>
    </location>
</feature>
<feature type="transmembrane region" description="Helical" evidence="8">
    <location>
        <begin position="413"/>
        <end position="438"/>
    </location>
</feature>
<evidence type="ECO:0000256" key="2">
    <source>
        <dbReference type="ARBA" id="ARBA00022475"/>
    </source>
</evidence>
<sequence>MLKSKKYVASIVVILCLVILIPIRVMAAPNLMQNSGFEQNQSGVPEFWSQDVWVSDENASLLSLENDDVHSGNTASSIENLQPNHAKWVQSMSVKENTYYKISGWVKVVQMESTATVGANLFVLGVMGEYPQLITPSGVWEEISFYGQTGPEQQEVTIGAGIGTYGTLVTGKALFDDITMEEVDKPGQDVAVISMIIPENPQQAEEEQLINKPISMIPVLGISVLFSLLFALLYNKVLRRQWNEILKPDYKKWLLLALLFALIVRIWLALAIPGYTGDLYTFMSWSDRLTEQGLGNFYQDGVFADYPPGYMIVLYVLGAIKSVFDLEATSATTRLLFKLPAILADLAVGVIIYQAGLKRFGKGIALGLMLLYVFNPSTLINSAAWGQMDGFFVLFLLLAIINNTEGRMERSAVWFAISVLIKPQTLIFTPILLLTFLYRREWKRVLYSAGYGLAAFGLLALPFFWRNGGLAGILNLYKTTLSSYPYATINAFNLFALSGGNWLPIEQKWLFLSYQTWGSIFIVVATALAVYYFMSKEGKKGLASYFIGLVLISVVFVLGPKMHERYMFPALILSLFSFIQSKDRRLLFIYFGLSLTHFVNVAYVFLAYVASTQSPPTDGIVMLCSIANLGLLAYMLYVGHDIYYCGGRKPLQPVTEYEQQGKQKKLLTKLVVNAGTKLGRNRGPKFLRRKDWIWIGAITILYTVLALYNLGSLKDPQTVWEPRAAGDSVYVDFGATKTLDQVNIFGGVGSGKYKIEFGDSQGQWSQEQEIDPSGKVFEWDIIPVDVSARYAKLTVESPGFMVHEVAFFEKGKSVPVEIKEINDDNTVESIQGTPANLFDEPAAVSYKRSYLNSTYFDEIYHARTAYEHLNGLEPYENTHPPLGKLLIALGIKLFGVNPFGWRIVGTLFGAGMLPIIYALSLRIFGKREYAITASLLFALDFMHFTLTRIATIDVYGVFFIMLMFYFMHRYVSQNFYLLPLRKTLVPLFLSGLFFGIGVASKWIVLYGGVGLAIMLGMSLYERYRQSVAARNALAQGDLDQETERVYAYAARSFRRNTIITLASCIGFFIIIPLIIYSLSFVPSLRASQDGFIFKGLVDAQTHMFDYHSQLLATHPFASSWWEWPFMKRPVWFYSAGDQVDQGLVSSIVTMGNPLIWWTGIFAMILTIWFSIKRKDTHVYVIWIGFLSQYVPWVLVPRSTFLYHYFAMVPFMILSIVYMMKLLESKIGPIKYIRYVYVTLAALLFIMFYPVLSGMVVKQGYVDHILRWFSTWVF</sequence>
<dbReference type="Pfam" id="PF09594">
    <property type="entry name" value="GT87"/>
    <property type="match status" value="1"/>
</dbReference>
<feature type="transmembrane region" description="Helical" evidence="8">
    <location>
        <begin position="1231"/>
        <end position="1251"/>
    </location>
</feature>
<feature type="transmembrane region" description="Helical" evidence="8">
    <location>
        <begin position="517"/>
        <end position="535"/>
    </location>
</feature>
<evidence type="ECO:0000313" key="12">
    <source>
        <dbReference type="Proteomes" id="UP000279446"/>
    </source>
</evidence>
<dbReference type="Pfam" id="PF13231">
    <property type="entry name" value="PMT_2"/>
    <property type="match status" value="1"/>
</dbReference>
<gene>
    <name evidence="11" type="ORF">EJP82_20945</name>
</gene>
<feature type="domain" description="Glycosyltransferase RgtA/B/C/D-like" evidence="9">
    <location>
        <begin position="879"/>
        <end position="1015"/>
    </location>
</feature>
<feature type="transmembrane region" description="Helical" evidence="8">
    <location>
        <begin position="692"/>
        <end position="711"/>
    </location>
</feature>
<evidence type="ECO:0000256" key="3">
    <source>
        <dbReference type="ARBA" id="ARBA00022679"/>
    </source>
</evidence>
<feature type="transmembrane region" description="Helical" evidence="8">
    <location>
        <begin position="445"/>
        <end position="465"/>
    </location>
</feature>
<dbReference type="GO" id="GO:0005886">
    <property type="term" value="C:plasma membrane"/>
    <property type="evidence" value="ECO:0007669"/>
    <property type="project" value="UniProtKB-SubCell"/>
</dbReference>
<comment type="caution">
    <text evidence="11">The sequence shown here is derived from an EMBL/GenBank/DDBJ whole genome shotgun (WGS) entry which is preliminary data.</text>
</comment>
<keyword evidence="3 11" id="KW-0808">Transferase</keyword>
<dbReference type="RefSeq" id="WP_127194006.1">
    <property type="nucleotide sequence ID" value="NZ_RZNY01000021.1"/>
</dbReference>
<feature type="transmembrane region" description="Helical" evidence="8">
    <location>
        <begin position="587"/>
        <end position="608"/>
    </location>
</feature>
<feature type="transmembrane region" description="Helical" evidence="8">
    <location>
        <begin position="254"/>
        <end position="275"/>
    </location>
</feature>
<evidence type="ECO:0000256" key="8">
    <source>
        <dbReference type="SAM" id="Phobius"/>
    </source>
</evidence>
<comment type="similarity">
    <text evidence="7">Belongs to the glycosyltransferase 87 family.</text>
</comment>
<dbReference type="Pfam" id="PF16192">
    <property type="entry name" value="PMT_4TMC"/>
    <property type="match status" value="1"/>
</dbReference>
<feature type="transmembrane region" description="Helical" evidence="8">
    <location>
        <begin position="620"/>
        <end position="639"/>
    </location>
</feature>
<dbReference type="SUPFAM" id="SSF49785">
    <property type="entry name" value="Galactose-binding domain-like"/>
    <property type="match status" value="1"/>
</dbReference>
<dbReference type="InterPro" id="IPR027005">
    <property type="entry name" value="PMT-like"/>
</dbReference>
<evidence type="ECO:0000313" key="11">
    <source>
        <dbReference type="EMBL" id="RUT43283.1"/>
    </source>
</evidence>
<feature type="transmembrane region" description="Helical" evidence="8">
    <location>
        <begin position="987"/>
        <end position="1015"/>
    </location>
</feature>
<dbReference type="Proteomes" id="UP000279446">
    <property type="component" value="Unassembled WGS sequence"/>
</dbReference>
<organism evidence="11 12">
    <name type="scientific">Paenibacillus anaericanus</name>
    <dbReference type="NCBI Taxonomy" id="170367"/>
    <lineage>
        <taxon>Bacteria</taxon>
        <taxon>Bacillati</taxon>
        <taxon>Bacillota</taxon>
        <taxon>Bacilli</taxon>
        <taxon>Bacillales</taxon>
        <taxon>Paenibacillaceae</taxon>
        <taxon>Paenibacillus</taxon>
    </lineage>
</organism>
<keyword evidence="5 8" id="KW-1133">Transmembrane helix</keyword>
<dbReference type="InterPro" id="IPR032421">
    <property type="entry name" value="PMT_4TMC"/>
</dbReference>
<dbReference type="EMBL" id="RZNY01000021">
    <property type="protein sequence ID" value="RUT43283.1"/>
    <property type="molecule type" value="Genomic_DNA"/>
</dbReference>
<protein>
    <submittedName>
        <fullName evidence="11">Phospholipid carrier-dependent glycosyltransferase</fullName>
    </submittedName>
</protein>
<evidence type="ECO:0000256" key="6">
    <source>
        <dbReference type="ARBA" id="ARBA00023136"/>
    </source>
</evidence>
<dbReference type="Gene3D" id="2.60.120.260">
    <property type="entry name" value="Galactose-binding domain-like"/>
    <property type="match status" value="2"/>
</dbReference>
<evidence type="ECO:0000256" key="7">
    <source>
        <dbReference type="ARBA" id="ARBA00024033"/>
    </source>
</evidence>
<comment type="subcellular location">
    <subcellularLocation>
        <location evidence="1">Cell membrane</location>
        <topology evidence="1">Multi-pass membrane protein</topology>
    </subcellularLocation>
</comment>
<dbReference type="AlphaFoldDB" id="A0A433Y4H3"/>
<name>A0A433Y4H3_9BACL</name>
<keyword evidence="2" id="KW-1003">Cell membrane</keyword>
<dbReference type="PANTHER" id="PTHR10050">
    <property type="entry name" value="DOLICHYL-PHOSPHATE-MANNOSE--PROTEIN MANNOSYLTRANSFERASE"/>
    <property type="match status" value="1"/>
</dbReference>